<sequence>MEDVIFLSGVLKVIHVEKEGKAKESHRGHTEFDVFAEYPRGCAEVEFKCKVRECRCESHQPQGGHYRKGLPKPMQGVLQSEERMNQGQNPPKKCQPIRPGGEPGQVEELEKPHQRIS</sequence>
<protein>
    <submittedName>
        <fullName evidence="2">Uncharacterized protein</fullName>
    </submittedName>
</protein>
<dbReference type="EMBL" id="JH166409">
    <property type="protein sequence ID" value="EHA99114.1"/>
    <property type="molecule type" value="Genomic_DNA"/>
</dbReference>
<dbReference type="Proteomes" id="UP000006813">
    <property type="component" value="Unassembled WGS sequence"/>
</dbReference>
<feature type="compositionally biased region" description="Basic and acidic residues" evidence="1">
    <location>
        <begin position="108"/>
        <end position="117"/>
    </location>
</feature>
<organism evidence="2 3">
    <name type="scientific">Heterocephalus glaber</name>
    <name type="common">Naked mole rat</name>
    <dbReference type="NCBI Taxonomy" id="10181"/>
    <lineage>
        <taxon>Eukaryota</taxon>
        <taxon>Metazoa</taxon>
        <taxon>Chordata</taxon>
        <taxon>Craniata</taxon>
        <taxon>Vertebrata</taxon>
        <taxon>Euteleostomi</taxon>
        <taxon>Mammalia</taxon>
        <taxon>Eutheria</taxon>
        <taxon>Euarchontoglires</taxon>
        <taxon>Glires</taxon>
        <taxon>Rodentia</taxon>
        <taxon>Hystricomorpha</taxon>
        <taxon>Bathyergidae</taxon>
        <taxon>Heterocephalus</taxon>
    </lineage>
</organism>
<accession>G5AQ04</accession>
<evidence type="ECO:0000313" key="3">
    <source>
        <dbReference type="Proteomes" id="UP000006813"/>
    </source>
</evidence>
<reference evidence="2 3" key="1">
    <citation type="journal article" date="2011" name="Nature">
        <title>Genome sequencing reveals insights into physiology and longevity of the naked mole rat.</title>
        <authorList>
            <person name="Kim E.B."/>
            <person name="Fang X."/>
            <person name="Fushan A.A."/>
            <person name="Huang Z."/>
            <person name="Lobanov A.V."/>
            <person name="Han L."/>
            <person name="Marino S.M."/>
            <person name="Sun X."/>
            <person name="Turanov A.A."/>
            <person name="Yang P."/>
            <person name="Yim S.H."/>
            <person name="Zhao X."/>
            <person name="Kasaikina M.V."/>
            <person name="Stoletzki N."/>
            <person name="Peng C."/>
            <person name="Polak P."/>
            <person name="Xiong Z."/>
            <person name="Kiezun A."/>
            <person name="Zhu Y."/>
            <person name="Chen Y."/>
            <person name="Kryukov G.V."/>
            <person name="Zhang Q."/>
            <person name="Peshkin L."/>
            <person name="Yang L."/>
            <person name="Bronson R.T."/>
            <person name="Buffenstein R."/>
            <person name="Wang B."/>
            <person name="Han C."/>
            <person name="Li Q."/>
            <person name="Chen L."/>
            <person name="Zhao W."/>
            <person name="Sunyaev S.R."/>
            <person name="Park T.J."/>
            <person name="Zhang G."/>
            <person name="Wang J."/>
            <person name="Gladyshev V.N."/>
        </authorList>
    </citation>
    <scope>NUCLEOTIDE SEQUENCE [LARGE SCALE GENOMIC DNA]</scope>
</reference>
<feature type="region of interest" description="Disordered" evidence="1">
    <location>
        <begin position="59"/>
        <end position="117"/>
    </location>
</feature>
<evidence type="ECO:0000256" key="1">
    <source>
        <dbReference type="SAM" id="MobiDB-lite"/>
    </source>
</evidence>
<dbReference type="AlphaFoldDB" id="G5AQ04"/>
<proteinExistence type="predicted"/>
<dbReference type="InParanoid" id="G5AQ04"/>
<gene>
    <name evidence="2" type="ORF">GW7_12219</name>
</gene>
<name>G5AQ04_HETGA</name>
<evidence type="ECO:0000313" key="2">
    <source>
        <dbReference type="EMBL" id="EHA99114.1"/>
    </source>
</evidence>